<evidence type="ECO:0000313" key="10">
    <source>
        <dbReference type="Proteomes" id="UP001280581"/>
    </source>
</evidence>
<dbReference type="InterPro" id="IPR050327">
    <property type="entry name" value="Proton-linked_MCT"/>
</dbReference>
<feature type="transmembrane region" description="Helical" evidence="7">
    <location>
        <begin position="181"/>
        <end position="203"/>
    </location>
</feature>
<dbReference type="InterPro" id="IPR020846">
    <property type="entry name" value="MFS_dom"/>
</dbReference>
<keyword evidence="3" id="KW-0813">Transport</keyword>
<dbReference type="Gene3D" id="1.20.1250.20">
    <property type="entry name" value="MFS general substrate transporter like domains"/>
    <property type="match status" value="1"/>
</dbReference>
<organism evidence="9 10">
    <name type="scientific">Pseudopithomyces chartarum</name>
    <dbReference type="NCBI Taxonomy" id="1892770"/>
    <lineage>
        <taxon>Eukaryota</taxon>
        <taxon>Fungi</taxon>
        <taxon>Dikarya</taxon>
        <taxon>Ascomycota</taxon>
        <taxon>Pezizomycotina</taxon>
        <taxon>Dothideomycetes</taxon>
        <taxon>Pleosporomycetidae</taxon>
        <taxon>Pleosporales</taxon>
        <taxon>Massarineae</taxon>
        <taxon>Didymosphaeriaceae</taxon>
        <taxon>Pseudopithomyces</taxon>
    </lineage>
</organism>
<dbReference type="EMBL" id="WVTA01000001">
    <property type="protein sequence ID" value="KAK3217326.1"/>
    <property type="molecule type" value="Genomic_DNA"/>
</dbReference>
<dbReference type="Proteomes" id="UP001280581">
    <property type="component" value="Unassembled WGS sequence"/>
</dbReference>
<dbReference type="InterPro" id="IPR011701">
    <property type="entry name" value="MFS"/>
</dbReference>
<dbReference type="PANTHER" id="PTHR11360">
    <property type="entry name" value="MONOCARBOXYLATE TRANSPORTER"/>
    <property type="match status" value="1"/>
</dbReference>
<dbReference type="Pfam" id="PF07690">
    <property type="entry name" value="MFS_1"/>
    <property type="match status" value="1"/>
</dbReference>
<dbReference type="GO" id="GO:0022857">
    <property type="term" value="F:transmembrane transporter activity"/>
    <property type="evidence" value="ECO:0007669"/>
    <property type="project" value="InterPro"/>
</dbReference>
<feature type="transmembrane region" description="Helical" evidence="7">
    <location>
        <begin position="85"/>
        <end position="103"/>
    </location>
</feature>
<accession>A0AAN6RMZ2</accession>
<evidence type="ECO:0000256" key="7">
    <source>
        <dbReference type="SAM" id="Phobius"/>
    </source>
</evidence>
<comment type="subcellular location">
    <subcellularLocation>
        <location evidence="1">Membrane</location>
        <topology evidence="1">Multi-pass membrane protein</topology>
    </subcellularLocation>
</comment>
<dbReference type="InterPro" id="IPR036259">
    <property type="entry name" value="MFS_trans_sf"/>
</dbReference>
<dbReference type="PANTHER" id="PTHR11360:SF224">
    <property type="entry name" value="MAJOR FACILITATOR SUPERFAMILY (MFS) PROFILE DOMAIN-CONTAINING PROTEIN-RELATED"/>
    <property type="match status" value="1"/>
</dbReference>
<feature type="transmembrane region" description="Helical" evidence="7">
    <location>
        <begin position="109"/>
        <end position="130"/>
    </location>
</feature>
<reference evidence="9 10" key="1">
    <citation type="submission" date="2021-02" db="EMBL/GenBank/DDBJ databases">
        <title>Genome assembly of Pseudopithomyces chartarum.</title>
        <authorList>
            <person name="Jauregui R."/>
            <person name="Singh J."/>
            <person name="Voisey C."/>
        </authorList>
    </citation>
    <scope>NUCLEOTIDE SEQUENCE [LARGE SCALE GENOMIC DNA]</scope>
    <source>
        <strain evidence="9 10">AGR01</strain>
    </source>
</reference>
<gene>
    <name evidence="9" type="ORF">GRF29_1g2750996</name>
</gene>
<keyword evidence="5 7" id="KW-1133">Transmembrane helix</keyword>
<evidence type="ECO:0000256" key="4">
    <source>
        <dbReference type="ARBA" id="ARBA00022692"/>
    </source>
</evidence>
<evidence type="ECO:0000256" key="6">
    <source>
        <dbReference type="ARBA" id="ARBA00023136"/>
    </source>
</evidence>
<sequence>MGLVFSGCSMGAVCYSFMFTQLQPKVGFAWTMRVAAIKVLIIYSIALRISKAIPNGGKIKFDTLVDFHGLYDASGGIIGDQFGRLNVMIPMTFLSGLICLFVWRLAPSMSILALFASSFGFTSGAVVSLLPPTVSQILPANKVGARMGAFYSIISIATLTGAPVGGAILNTAPEKSDDYHWLIVYSASAMLIGSLVLAVARLVHGRDQGQQW</sequence>
<evidence type="ECO:0000256" key="5">
    <source>
        <dbReference type="ARBA" id="ARBA00022989"/>
    </source>
</evidence>
<name>A0AAN6RMZ2_9PLEO</name>
<feature type="transmembrane region" description="Helical" evidence="7">
    <location>
        <begin position="150"/>
        <end position="169"/>
    </location>
</feature>
<protein>
    <recommendedName>
        <fullName evidence="8">Major facilitator superfamily (MFS) profile domain-containing protein</fullName>
    </recommendedName>
</protein>
<comment type="caution">
    <text evidence="9">The sequence shown here is derived from an EMBL/GenBank/DDBJ whole genome shotgun (WGS) entry which is preliminary data.</text>
</comment>
<evidence type="ECO:0000313" key="9">
    <source>
        <dbReference type="EMBL" id="KAK3217326.1"/>
    </source>
</evidence>
<feature type="domain" description="Major facilitator superfamily (MFS) profile" evidence="8">
    <location>
        <begin position="1"/>
        <end position="212"/>
    </location>
</feature>
<dbReference type="PROSITE" id="PS50850">
    <property type="entry name" value="MFS"/>
    <property type="match status" value="1"/>
</dbReference>
<evidence type="ECO:0000256" key="3">
    <source>
        <dbReference type="ARBA" id="ARBA00022448"/>
    </source>
</evidence>
<evidence type="ECO:0000259" key="8">
    <source>
        <dbReference type="PROSITE" id="PS50850"/>
    </source>
</evidence>
<feature type="transmembrane region" description="Helical" evidence="7">
    <location>
        <begin position="28"/>
        <end position="50"/>
    </location>
</feature>
<evidence type="ECO:0000256" key="2">
    <source>
        <dbReference type="ARBA" id="ARBA00006727"/>
    </source>
</evidence>
<keyword evidence="10" id="KW-1185">Reference proteome</keyword>
<evidence type="ECO:0000256" key="1">
    <source>
        <dbReference type="ARBA" id="ARBA00004141"/>
    </source>
</evidence>
<keyword evidence="4 7" id="KW-0812">Transmembrane</keyword>
<dbReference type="SUPFAM" id="SSF103473">
    <property type="entry name" value="MFS general substrate transporter"/>
    <property type="match status" value="1"/>
</dbReference>
<comment type="similarity">
    <text evidence="2">Belongs to the major facilitator superfamily. Monocarboxylate porter (TC 2.A.1.13) family.</text>
</comment>
<proteinExistence type="inferred from homology"/>
<dbReference type="AlphaFoldDB" id="A0AAN6RMZ2"/>
<keyword evidence="6 7" id="KW-0472">Membrane</keyword>
<dbReference type="GO" id="GO:0016020">
    <property type="term" value="C:membrane"/>
    <property type="evidence" value="ECO:0007669"/>
    <property type="project" value="UniProtKB-SubCell"/>
</dbReference>